<gene>
    <name evidence="2" type="ORF">FA13DRAFT_1224590</name>
</gene>
<feature type="compositionally biased region" description="Polar residues" evidence="1">
    <location>
        <begin position="1"/>
        <end position="10"/>
    </location>
</feature>
<dbReference type="InterPro" id="IPR006551">
    <property type="entry name" value="Polynucleotide_phosphatase"/>
</dbReference>
<dbReference type="EMBL" id="QPFP01000006">
    <property type="protein sequence ID" value="TEB36065.1"/>
    <property type="molecule type" value="Genomic_DNA"/>
</dbReference>
<sequence length="451" mass="50949">MSNPGPSSSKALKRPREADDATSSKKSKVHPFFNQKRSDVTESAEETPFQWLQPLGPKKTCLHGLNLKPVSSAKVAALDLDGTVIKSELRHGSDWAWWAPAVPKRLKELHEDGYSIVLISNQNLKSAQLATWKEKVAKIAKALESIPFRILAATMKDEFRKPMPGMWCALEKIFEQDGVTIDKEQSYYVGDAAGRVYSKTKKDFASTDRKWALNLDLKFFTPEEYFLGLNPNTTFELPGFNVSTLPQRMSLPLPSSFNLPIPLTTSSSVPEILPTSLPLLPLATTQELVLFVGFPSLGKTSFYQKHFKSAGYVHINQDTLKTRQKCVKAVEEAVKEGRSCVVDNTNRDKATRKFYVDLARKEGISVRCFHFAGSVELAWHNNLYRAFAQPLAETEVRRELIPYTAYITFKDGFEEPNANEGFAEVRRVNFVFDGTEEQRKRWGMWLQITGK</sequence>
<dbReference type="STRING" id="71717.A0A4Y7TPD4"/>
<accession>A0A4Y7TPD4</accession>
<evidence type="ECO:0000256" key="1">
    <source>
        <dbReference type="SAM" id="MobiDB-lite"/>
    </source>
</evidence>
<dbReference type="SUPFAM" id="SSF52540">
    <property type="entry name" value="P-loop containing nucleoside triphosphate hydrolases"/>
    <property type="match status" value="1"/>
</dbReference>
<evidence type="ECO:0000313" key="3">
    <source>
        <dbReference type="Proteomes" id="UP000298030"/>
    </source>
</evidence>
<dbReference type="NCBIfam" id="TIGR01662">
    <property type="entry name" value="HAD-SF-IIIA"/>
    <property type="match status" value="1"/>
</dbReference>
<dbReference type="InterPro" id="IPR036412">
    <property type="entry name" value="HAD-like_sf"/>
</dbReference>
<name>A0A4Y7TPD4_COPMI</name>
<dbReference type="Pfam" id="PF08645">
    <property type="entry name" value="PNK3P"/>
    <property type="match status" value="1"/>
</dbReference>
<reference evidence="2 3" key="1">
    <citation type="journal article" date="2019" name="Nat. Ecol. Evol.">
        <title>Megaphylogeny resolves global patterns of mushroom evolution.</title>
        <authorList>
            <person name="Varga T."/>
            <person name="Krizsan K."/>
            <person name="Foldi C."/>
            <person name="Dima B."/>
            <person name="Sanchez-Garcia M."/>
            <person name="Sanchez-Ramirez S."/>
            <person name="Szollosi G.J."/>
            <person name="Szarkandi J.G."/>
            <person name="Papp V."/>
            <person name="Albert L."/>
            <person name="Andreopoulos W."/>
            <person name="Angelini C."/>
            <person name="Antonin V."/>
            <person name="Barry K.W."/>
            <person name="Bougher N.L."/>
            <person name="Buchanan P."/>
            <person name="Buyck B."/>
            <person name="Bense V."/>
            <person name="Catcheside P."/>
            <person name="Chovatia M."/>
            <person name="Cooper J."/>
            <person name="Damon W."/>
            <person name="Desjardin D."/>
            <person name="Finy P."/>
            <person name="Geml J."/>
            <person name="Haridas S."/>
            <person name="Hughes K."/>
            <person name="Justo A."/>
            <person name="Karasinski D."/>
            <person name="Kautmanova I."/>
            <person name="Kiss B."/>
            <person name="Kocsube S."/>
            <person name="Kotiranta H."/>
            <person name="LaButti K.M."/>
            <person name="Lechner B.E."/>
            <person name="Liimatainen K."/>
            <person name="Lipzen A."/>
            <person name="Lukacs Z."/>
            <person name="Mihaltcheva S."/>
            <person name="Morgado L.N."/>
            <person name="Niskanen T."/>
            <person name="Noordeloos M.E."/>
            <person name="Ohm R.A."/>
            <person name="Ortiz-Santana B."/>
            <person name="Ovrebo C."/>
            <person name="Racz N."/>
            <person name="Riley R."/>
            <person name="Savchenko A."/>
            <person name="Shiryaev A."/>
            <person name="Soop K."/>
            <person name="Spirin V."/>
            <person name="Szebenyi C."/>
            <person name="Tomsovsky M."/>
            <person name="Tulloss R.E."/>
            <person name="Uehling J."/>
            <person name="Grigoriev I.V."/>
            <person name="Vagvolgyi C."/>
            <person name="Papp T."/>
            <person name="Martin F.M."/>
            <person name="Miettinen O."/>
            <person name="Hibbett D.S."/>
            <person name="Nagy L.G."/>
        </authorList>
    </citation>
    <scope>NUCLEOTIDE SEQUENCE [LARGE SCALE GENOMIC DNA]</scope>
    <source>
        <strain evidence="2 3">FP101781</strain>
    </source>
</reference>
<dbReference type="Gene3D" id="3.40.50.1000">
    <property type="entry name" value="HAD superfamily/HAD-like"/>
    <property type="match status" value="1"/>
</dbReference>
<proteinExistence type="predicted"/>
<dbReference type="FunFam" id="3.40.50.300:FF:000737">
    <property type="entry name" value="Bifunctional polynucleotide phosphatase/kinase"/>
    <property type="match status" value="1"/>
</dbReference>
<dbReference type="AlphaFoldDB" id="A0A4Y7TPD4"/>
<dbReference type="GO" id="GO:0006281">
    <property type="term" value="P:DNA repair"/>
    <property type="evidence" value="ECO:0007669"/>
    <property type="project" value="TreeGrafter"/>
</dbReference>
<dbReference type="Proteomes" id="UP000298030">
    <property type="component" value="Unassembled WGS sequence"/>
</dbReference>
<dbReference type="GO" id="GO:0046404">
    <property type="term" value="F:ATP-dependent polydeoxyribonucleotide 5'-hydroxyl-kinase activity"/>
    <property type="evidence" value="ECO:0007669"/>
    <property type="project" value="TreeGrafter"/>
</dbReference>
<dbReference type="NCBIfam" id="TIGR01664">
    <property type="entry name" value="DNA-3'-Pase"/>
    <property type="match status" value="1"/>
</dbReference>
<dbReference type="InterPro" id="IPR027417">
    <property type="entry name" value="P-loop_NTPase"/>
</dbReference>
<evidence type="ECO:0000313" key="2">
    <source>
        <dbReference type="EMBL" id="TEB36065.1"/>
    </source>
</evidence>
<protein>
    <submittedName>
        <fullName evidence="2">PNK3P-domain-containing protein</fullName>
    </submittedName>
</protein>
<dbReference type="GO" id="GO:0046403">
    <property type="term" value="F:polynucleotide 3'-phosphatase activity"/>
    <property type="evidence" value="ECO:0007669"/>
    <property type="project" value="TreeGrafter"/>
</dbReference>
<dbReference type="PANTHER" id="PTHR12083:SF9">
    <property type="entry name" value="BIFUNCTIONAL POLYNUCLEOTIDE PHOSPHATASE_KINASE"/>
    <property type="match status" value="1"/>
</dbReference>
<dbReference type="GO" id="GO:0003690">
    <property type="term" value="F:double-stranded DNA binding"/>
    <property type="evidence" value="ECO:0007669"/>
    <property type="project" value="TreeGrafter"/>
</dbReference>
<keyword evidence="3" id="KW-1185">Reference proteome</keyword>
<dbReference type="Gene3D" id="3.40.50.300">
    <property type="entry name" value="P-loop containing nucleotide triphosphate hydrolases"/>
    <property type="match status" value="1"/>
</dbReference>
<dbReference type="InterPro" id="IPR013954">
    <property type="entry name" value="PNK3P"/>
</dbReference>
<dbReference type="Pfam" id="PF13671">
    <property type="entry name" value="AAA_33"/>
    <property type="match status" value="1"/>
</dbReference>
<dbReference type="InterPro" id="IPR006549">
    <property type="entry name" value="HAD-SF_hydro_IIIA"/>
</dbReference>
<dbReference type="PANTHER" id="PTHR12083">
    <property type="entry name" value="BIFUNCTIONAL POLYNUCLEOTIDE PHOSPHATASE/KINASE"/>
    <property type="match status" value="1"/>
</dbReference>
<comment type="caution">
    <text evidence="2">The sequence shown here is derived from an EMBL/GenBank/DDBJ whole genome shotgun (WGS) entry which is preliminary data.</text>
</comment>
<feature type="compositionally biased region" description="Basic and acidic residues" evidence="1">
    <location>
        <begin position="14"/>
        <end position="23"/>
    </location>
</feature>
<organism evidence="2 3">
    <name type="scientific">Coprinellus micaceus</name>
    <name type="common">Glistening ink-cap mushroom</name>
    <name type="synonym">Coprinus micaceus</name>
    <dbReference type="NCBI Taxonomy" id="71717"/>
    <lineage>
        <taxon>Eukaryota</taxon>
        <taxon>Fungi</taxon>
        <taxon>Dikarya</taxon>
        <taxon>Basidiomycota</taxon>
        <taxon>Agaricomycotina</taxon>
        <taxon>Agaricomycetes</taxon>
        <taxon>Agaricomycetidae</taxon>
        <taxon>Agaricales</taxon>
        <taxon>Agaricineae</taxon>
        <taxon>Psathyrellaceae</taxon>
        <taxon>Coprinellus</taxon>
    </lineage>
</organism>
<dbReference type="SUPFAM" id="SSF56784">
    <property type="entry name" value="HAD-like"/>
    <property type="match status" value="1"/>
</dbReference>
<dbReference type="OrthoDB" id="19045at2759"/>
<dbReference type="InterPro" id="IPR023214">
    <property type="entry name" value="HAD_sf"/>
</dbReference>
<feature type="region of interest" description="Disordered" evidence="1">
    <location>
        <begin position="1"/>
        <end position="45"/>
    </location>
</feature>